<reference evidence="2" key="1">
    <citation type="journal article" date="2012" name="Proc. Natl. Acad. Sci. U.S.A.">
        <title>Antigenic diversity is generated by distinct evolutionary mechanisms in African trypanosome species.</title>
        <authorList>
            <person name="Jackson A.P."/>
            <person name="Berry A."/>
            <person name="Aslett M."/>
            <person name="Allison H.C."/>
            <person name="Burton P."/>
            <person name="Vavrova-Anderson J."/>
            <person name="Brown R."/>
            <person name="Browne H."/>
            <person name="Corton N."/>
            <person name="Hauser H."/>
            <person name="Gamble J."/>
            <person name="Gilderthorp R."/>
            <person name="Marcello L."/>
            <person name="McQuillan J."/>
            <person name="Otto T.D."/>
            <person name="Quail M.A."/>
            <person name="Sanders M.J."/>
            <person name="van Tonder A."/>
            <person name="Ginger M.L."/>
            <person name="Field M.C."/>
            <person name="Barry J.D."/>
            <person name="Hertz-Fowler C."/>
            <person name="Berriman M."/>
        </authorList>
    </citation>
    <scope>NUCLEOTIDE SEQUENCE</scope>
    <source>
        <strain evidence="2">Y486</strain>
    </source>
</reference>
<accession>G0TUP6</accession>
<feature type="chain" id="PRO_5003410128" evidence="1">
    <location>
        <begin position="23"/>
        <end position="186"/>
    </location>
</feature>
<name>G0TUP6_TRYVY</name>
<dbReference type="AlphaFoldDB" id="G0TUP6"/>
<sequence length="186" mass="20442">MYEPLLPFLLLTVFFFPSPLRCIAPRMGRWMYSKGCTIDDLVRSEMGCNPNKDDTVDKLVTYGCVLFLKEEIVRILDSGGKLHLDNYNGQDLLYTLLQWACGGQGPRSVDPPPLPYASLGPWSVVEQCVWDPCSFGVVAGFVSCCTGGLGGGGESWEWNELVNCTCISQLAQYADSLLVPETKDAA</sequence>
<evidence type="ECO:0000256" key="1">
    <source>
        <dbReference type="SAM" id="SignalP"/>
    </source>
</evidence>
<evidence type="ECO:0000313" key="2">
    <source>
        <dbReference type="EMBL" id="CCC47681.1"/>
    </source>
</evidence>
<keyword evidence="1" id="KW-0732">Signal</keyword>
<protein>
    <submittedName>
        <fullName evidence="2">Uncharacterized protein</fullName>
    </submittedName>
</protein>
<feature type="signal peptide" evidence="1">
    <location>
        <begin position="1"/>
        <end position="22"/>
    </location>
</feature>
<gene>
    <name evidence="2" type="ORF">TVY486_0403470</name>
</gene>
<dbReference type="VEuPathDB" id="TriTrypDB:TvY486_0403470"/>
<dbReference type="EMBL" id="HE573020">
    <property type="protein sequence ID" value="CCC47681.1"/>
    <property type="molecule type" value="Genomic_DNA"/>
</dbReference>
<proteinExistence type="predicted"/>
<organism evidence="2">
    <name type="scientific">Trypanosoma vivax (strain Y486)</name>
    <dbReference type="NCBI Taxonomy" id="1055687"/>
    <lineage>
        <taxon>Eukaryota</taxon>
        <taxon>Discoba</taxon>
        <taxon>Euglenozoa</taxon>
        <taxon>Kinetoplastea</taxon>
        <taxon>Metakinetoplastina</taxon>
        <taxon>Trypanosomatida</taxon>
        <taxon>Trypanosomatidae</taxon>
        <taxon>Trypanosoma</taxon>
        <taxon>Duttonella</taxon>
    </lineage>
</organism>